<keyword evidence="3" id="KW-1185">Reference proteome</keyword>
<dbReference type="AlphaFoldDB" id="Q0VNR8"/>
<proteinExistence type="predicted"/>
<protein>
    <submittedName>
        <fullName evidence="2">Uncharacterized protein</fullName>
    </submittedName>
</protein>
<sequence length="290" mass="32654">MRNRYRLLALFLLLPVGSALANPDVTSREYKLMLHVAPFSYSTESATVTSLLDDAHNAIEHAINRSVSGLPWLEKQRDISFFDTQGSCELRRRGYSLRERVENGASEVALKFRSPDRYLSDFEDVSSDTPGAETKLESDVSANANEPFKVVYSHSTKAPNARTINKIEDVNVHFPEFHSHYGLDDDLALSLVGNLSVREHVYRGVEIDLGQHDAQISVTLWYQGIPSGSQKPLVAEISFKYEDVSADYTRKVVNRAKDSFEALKSLSGWVDSDSKTKTTFVYEYIPTFCQ</sequence>
<evidence type="ECO:0000313" key="2">
    <source>
        <dbReference type="EMBL" id="CAL17180.1"/>
    </source>
</evidence>
<keyword evidence="1" id="KW-0732">Signal</keyword>
<dbReference type="EMBL" id="AM286690">
    <property type="protein sequence ID" value="CAL17180.1"/>
    <property type="molecule type" value="Genomic_DNA"/>
</dbReference>
<evidence type="ECO:0000256" key="1">
    <source>
        <dbReference type="SAM" id="SignalP"/>
    </source>
</evidence>
<dbReference type="KEGG" id="abo:ABO_1732"/>
<feature type="chain" id="PRO_5004178801" evidence="1">
    <location>
        <begin position="22"/>
        <end position="290"/>
    </location>
</feature>
<organism evidence="2 3">
    <name type="scientific">Alcanivorax borkumensis (strain ATCC 700651 / DSM 11573 / NCIMB 13689 / SK2)</name>
    <dbReference type="NCBI Taxonomy" id="393595"/>
    <lineage>
        <taxon>Bacteria</taxon>
        <taxon>Pseudomonadati</taxon>
        <taxon>Pseudomonadota</taxon>
        <taxon>Gammaproteobacteria</taxon>
        <taxon>Oceanospirillales</taxon>
        <taxon>Alcanivoracaceae</taxon>
        <taxon>Alcanivorax</taxon>
    </lineage>
</organism>
<dbReference type="RefSeq" id="WP_011589013.1">
    <property type="nucleotide sequence ID" value="NC_008260.1"/>
</dbReference>
<dbReference type="eggNOG" id="ENOG502Z91W">
    <property type="taxonomic scope" value="Bacteria"/>
</dbReference>
<evidence type="ECO:0000313" key="3">
    <source>
        <dbReference type="Proteomes" id="UP000008871"/>
    </source>
</evidence>
<feature type="signal peptide" evidence="1">
    <location>
        <begin position="1"/>
        <end position="21"/>
    </location>
</feature>
<reference evidence="2 3" key="1">
    <citation type="journal article" date="2006" name="Nat. Biotechnol.">
        <title>Genome sequence of the ubiquitous hydrocarbon-degrading marine bacterium Alcanivorax borkumensis.</title>
        <authorList>
            <person name="Schneiker S."/>
            <person name="Martins dos Santos V.A.P."/>
            <person name="Bartels D."/>
            <person name="Bekel T."/>
            <person name="Brecht M."/>
            <person name="Buhrmester J."/>
            <person name="Chernikova T.N."/>
            <person name="Denaro R."/>
            <person name="Ferrer M."/>
            <person name="Gertler C."/>
            <person name="Goesmann A."/>
            <person name="Golyshina O.V."/>
            <person name="Kaminski F."/>
            <person name="Khachane A.N."/>
            <person name="Lang S."/>
            <person name="Linke B."/>
            <person name="McHardy A.C."/>
            <person name="Meyer F."/>
            <person name="Nechitaylo T."/>
            <person name="Puehler A."/>
            <person name="Regenhardt D."/>
            <person name="Rupp O."/>
            <person name="Sabirova J.S."/>
            <person name="Selbitschka W."/>
            <person name="Yakimov M.M."/>
            <person name="Timmis K.N."/>
            <person name="Vorhoelter F.-J."/>
            <person name="Weidner S."/>
            <person name="Kaiser O."/>
            <person name="Golyshin P.N."/>
        </authorList>
    </citation>
    <scope>NUCLEOTIDE SEQUENCE [LARGE SCALE GENOMIC DNA]</scope>
    <source>
        <strain evidence="3">ATCC 700651 / DSM 11573 / NCIMB 13689 / SK2</strain>
    </source>
</reference>
<dbReference type="OrthoDB" id="274958at2"/>
<name>Q0VNR8_ALCBS</name>
<dbReference type="HOGENOM" id="CLU_082648_0_0_6"/>
<gene>
    <name evidence="2" type="ordered locus">ABO_1732</name>
</gene>
<accession>Q0VNR8</accession>
<dbReference type="Proteomes" id="UP000008871">
    <property type="component" value="Chromosome"/>
</dbReference>